<dbReference type="GO" id="GO:0003677">
    <property type="term" value="F:DNA binding"/>
    <property type="evidence" value="ECO:0007669"/>
    <property type="project" value="UniProtKB-KW"/>
</dbReference>
<dbReference type="Gene3D" id="1.10.10.10">
    <property type="entry name" value="Winged helix-like DNA-binding domain superfamily/Winged helix DNA-binding domain"/>
    <property type="match status" value="1"/>
</dbReference>
<dbReference type="PROSITE" id="PS50931">
    <property type="entry name" value="HTH_LYSR"/>
    <property type="match status" value="1"/>
</dbReference>
<protein>
    <submittedName>
        <fullName evidence="6">DNA-binding transcriptional LysR family regulator</fullName>
    </submittedName>
</protein>
<dbReference type="Pfam" id="PF00126">
    <property type="entry name" value="HTH_1"/>
    <property type="match status" value="1"/>
</dbReference>
<dbReference type="CDD" id="cd08422">
    <property type="entry name" value="PBP2_CrgA_like"/>
    <property type="match status" value="1"/>
</dbReference>
<organism evidence="6 7">
    <name type="scientific">Thiopseudomonas denitrificans</name>
    <dbReference type="NCBI Taxonomy" id="1501432"/>
    <lineage>
        <taxon>Bacteria</taxon>
        <taxon>Pseudomonadati</taxon>
        <taxon>Pseudomonadota</taxon>
        <taxon>Gammaproteobacteria</taxon>
        <taxon>Pseudomonadales</taxon>
        <taxon>Pseudomonadaceae</taxon>
        <taxon>Thiopseudomonas</taxon>
    </lineage>
</organism>
<dbReference type="RefSeq" id="WP_101495866.1">
    <property type="nucleotide sequence ID" value="NZ_LNJZ01000003.1"/>
</dbReference>
<dbReference type="FunFam" id="1.10.10.10:FF:000001">
    <property type="entry name" value="LysR family transcriptional regulator"/>
    <property type="match status" value="1"/>
</dbReference>
<dbReference type="OrthoDB" id="8885940at2"/>
<gene>
    <name evidence="6" type="ORF">DFQ45_10822</name>
</gene>
<dbReference type="Pfam" id="PF03466">
    <property type="entry name" value="LysR_substrate"/>
    <property type="match status" value="1"/>
</dbReference>
<dbReference type="EMBL" id="SNYK01000008">
    <property type="protein sequence ID" value="TDQ37242.1"/>
    <property type="molecule type" value="Genomic_DNA"/>
</dbReference>
<dbReference type="SUPFAM" id="SSF53850">
    <property type="entry name" value="Periplasmic binding protein-like II"/>
    <property type="match status" value="1"/>
</dbReference>
<name>A0A4R6TWV6_9GAMM</name>
<dbReference type="PANTHER" id="PTHR30537">
    <property type="entry name" value="HTH-TYPE TRANSCRIPTIONAL REGULATOR"/>
    <property type="match status" value="1"/>
</dbReference>
<dbReference type="AlphaFoldDB" id="A0A4R6TWV6"/>
<keyword evidence="3 6" id="KW-0238">DNA-binding</keyword>
<keyword evidence="4" id="KW-0804">Transcription</keyword>
<evidence type="ECO:0000313" key="7">
    <source>
        <dbReference type="Proteomes" id="UP000294575"/>
    </source>
</evidence>
<dbReference type="Gene3D" id="3.40.190.290">
    <property type="match status" value="1"/>
</dbReference>
<feature type="domain" description="HTH lysR-type" evidence="5">
    <location>
        <begin position="11"/>
        <end position="68"/>
    </location>
</feature>
<evidence type="ECO:0000313" key="6">
    <source>
        <dbReference type="EMBL" id="TDQ37242.1"/>
    </source>
</evidence>
<comment type="similarity">
    <text evidence="1">Belongs to the LysR transcriptional regulatory family.</text>
</comment>
<dbReference type="InterPro" id="IPR058163">
    <property type="entry name" value="LysR-type_TF_proteobact-type"/>
</dbReference>
<dbReference type="InterPro" id="IPR036390">
    <property type="entry name" value="WH_DNA-bd_sf"/>
</dbReference>
<dbReference type="PANTHER" id="PTHR30537:SF5">
    <property type="entry name" value="HTH-TYPE TRANSCRIPTIONAL ACTIVATOR TTDR-RELATED"/>
    <property type="match status" value="1"/>
</dbReference>
<dbReference type="InterPro" id="IPR005119">
    <property type="entry name" value="LysR_subst-bd"/>
</dbReference>
<dbReference type="GO" id="GO:0003700">
    <property type="term" value="F:DNA-binding transcription factor activity"/>
    <property type="evidence" value="ECO:0007669"/>
    <property type="project" value="InterPro"/>
</dbReference>
<dbReference type="Proteomes" id="UP000294575">
    <property type="component" value="Unassembled WGS sequence"/>
</dbReference>
<evidence type="ECO:0000256" key="4">
    <source>
        <dbReference type="ARBA" id="ARBA00023163"/>
    </source>
</evidence>
<evidence type="ECO:0000256" key="1">
    <source>
        <dbReference type="ARBA" id="ARBA00009437"/>
    </source>
</evidence>
<dbReference type="InterPro" id="IPR000847">
    <property type="entry name" value="LysR_HTH_N"/>
</dbReference>
<sequence>MNNIVASGEQLSADDLLIFARVAELGSFTAAGERLGRPKSTISRRISALEEQLGERLLMRTTRQMHLTDFGRVLLEHAQQVAHEVSAAWALSEQRKLEPSGRLRVSIPSDFANLFLVEMLAAFSSLHPQVSLELDLSSRRVDLLAEGFDLAVRIGQLTDDALLVGRKLAHMGNGLYASPEYLRNHAELLHPDDLQQHQTLQLRSASGQVVPWQLINDAQQWTGEMNGRIQANTSELLMHLACNDAGIVALPHSFVRQLVQSGRLQQVLPDWRLKGADVWAVFPGRRLLPAKTRAFIEMLVVALKGM</sequence>
<keyword evidence="7" id="KW-1185">Reference proteome</keyword>
<dbReference type="SUPFAM" id="SSF46785">
    <property type="entry name" value="Winged helix' DNA-binding domain"/>
    <property type="match status" value="1"/>
</dbReference>
<keyword evidence="2" id="KW-0805">Transcription regulation</keyword>
<evidence type="ECO:0000256" key="2">
    <source>
        <dbReference type="ARBA" id="ARBA00023015"/>
    </source>
</evidence>
<evidence type="ECO:0000256" key="3">
    <source>
        <dbReference type="ARBA" id="ARBA00023125"/>
    </source>
</evidence>
<evidence type="ECO:0000259" key="5">
    <source>
        <dbReference type="PROSITE" id="PS50931"/>
    </source>
</evidence>
<accession>A0A4R6TWV6</accession>
<dbReference type="InterPro" id="IPR036388">
    <property type="entry name" value="WH-like_DNA-bd_sf"/>
</dbReference>
<proteinExistence type="inferred from homology"/>
<comment type="caution">
    <text evidence="6">The sequence shown here is derived from an EMBL/GenBank/DDBJ whole genome shotgun (WGS) entry which is preliminary data.</text>
</comment>
<reference evidence="6 7" key="1">
    <citation type="submission" date="2019-03" db="EMBL/GenBank/DDBJ databases">
        <title>Genomic Encyclopedia of Type Strains, Phase IV (KMG-IV): sequencing the most valuable type-strain genomes for metagenomic binning, comparative biology and taxonomic classification.</title>
        <authorList>
            <person name="Goeker M."/>
        </authorList>
    </citation>
    <scope>NUCLEOTIDE SEQUENCE [LARGE SCALE GENOMIC DNA]</scope>
    <source>
        <strain evidence="6 7">DSM 28679</strain>
    </source>
</reference>